<organism evidence="1">
    <name type="scientific">Anguilla anguilla</name>
    <name type="common">European freshwater eel</name>
    <name type="synonym">Muraena anguilla</name>
    <dbReference type="NCBI Taxonomy" id="7936"/>
    <lineage>
        <taxon>Eukaryota</taxon>
        <taxon>Metazoa</taxon>
        <taxon>Chordata</taxon>
        <taxon>Craniata</taxon>
        <taxon>Vertebrata</taxon>
        <taxon>Euteleostomi</taxon>
        <taxon>Actinopterygii</taxon>
        <taxon>Neopterygii</taxon>
        <taxon>Teleostei</taxon>
        <taxon>Anguilliformes</taxon>
        <taxon>Anguillidae</taxon>
        <taxon>Anguilla</taxon>
    </lineage>
</organism>
<protein>
    <submittedName>
        <fullName evidence="1">Uncharacterized protein</fullName>
    </submittedName>
</protein>
<proteinExistence type="predicted"/>
<evidence type="ECO:0000313" key="1">
    <source>
        <dbReference type="EMBL" id="JAI00363.1"/>
    </source>
</evidence>
<reference evidence="1" key="1">
    <citation type="submission" date="2014-11" db="EMBL/GenBank/DDBJ databases">
        <authorList>
            <person name="Amaro Gonzalez C."/>
        </authorList>
    </citation>
    <scope>NUCLEOTIDE SEQUENCE</scope>
</reference>
<reference evidence="1" key="2">
    <citation type="journal article" date="2015" name="Fish Shellfish Immunol.">
        <title>Early steps in the European eel (Anguilla anguilla)-Vibrio vulnificus interaction in the gills: Role of the RtxA13 toxin.</title>
        <authorList>
            <person name="Callol A."/>
            <person name="Pajuelo D."/>
            <person name="Ebbesson L."/>
            <person name="Teles M."/>
            <person name="MacKenzie S."/>
            <person name="Amaro C."/>
        </authorList>
    </citation>
    <scope>NUCLEOTIDE SEQUENCE</scope>
</reference>
<dbReference type="EMBL" id="GBXM01008215">
    <property type="protein sequence ID" value="JAI00363.1"/>
    <property type="molecule type" value="Transcribed_RNA"/>
</dbReference>
<accession>A0A0E9XC97</accession>
<sequence>MENLRIYFLSQYLHIILLLTQHVIYV</sequence>
<dbReference type="AlphaFoldDB" id="A0A0E9XC97"/>
<name>A0A0E9XC97_ANGAN</name>